<proteinExistence type="predicted"/>
<dbReference type="EMBL" id="FNVT01000003">
    <property type="protein sequence ID" value="SEG60804.1"/>
    <property type="molecule type" value="Genomic_DNA"/>
</dbReference>
<evidence type="ECO:0000313" key="3">
    <source>
        <dbReference type="Proteomes" id="UP000236732"/>
    </source>
</evidence>
<gene>
    <name evidence="2" type="ORF">SAMN05444920_103435</name>
</gene>
<accession>A0A1H6BJI1</accession>
<dbReference type="Proteomes" id="UP000236732">
    <property type="component" value="Unassembled WGS sequence"/>
</dbReference>
<protein>
    <recommendedName>
        <fullName evidence="1">DUF5753 domain-containing protein</fullName>
    </recommendedName>
</protein>
<evidence type="ECO:0000259" key="1">
    <source>
        <dbReference type="Pfam" id="PF19054"/>
    </source>
</evidence>
<dbReference type="AlphaFoldDB" id="A0A1H6BJI1"/>
<sequence>MAAAVEERLARQSILRQPGRTFAFLLEEAALRYQLYDREILESQLVHLEEVTRLPSVSLGIIPLQAARAHSPHAAPVEGFTMFDDGMISVELVSGHLQLTQKWEIALYAERFAALANIAVYGPQARRMIAAARGAK</sequence>
<dbReference type="Pfam" id="PF19054">
    <property type="entry name" value="DUF5753"/>
    <property type="match status" value="1"/>
</dbReference>
<reference evidence="2 3" key="1">
    <citation type="submission" date="2016-10" db="EMBL/GenBank/DDBJ databases">
        <authorList>
            <person name="de Groot N.N."/>
        </authorList>
    </citation>
    <scope>NUCLEOTIDE SEQUENCE [LARGE SCALE GENOMIC DNA]</scope>
    <source>
        <strain evidence="2 3">CGMCC 4.7037</strain>
    </source>
</reference>
<name>A0A1H6BJI1_9ACTN</name>
<feature type="domain" description="DUF5753" evidence="1">
    <location>
        <begin position="3"/>
        <end position="130"/>
    </location>
</feature>
<dbReference type="InterPro" id="IPR043917">
    <property type="entry name" value="DUF5753"/>
</dbReference>
<evidence type="ECO:0000313" key="2">
    <source>
        <dbReference type="EMBL" id="SEG60804.1"/>
    </source>
</evidence>
<keyword evidence="3" id="KW-1185">Reference proteome</keyword>
<organism evidence="2 3">
    <name type="scientific">Nonomuraea solani</name>
    <dbReference type="NCBI Taxonomy" id="1144553"/>
    <lineage>
        <taxon>Bacteria</taxon>
        <taxon>Bacillati</taxon>
        <taxon>Actinomycetota</taxon>
        <taxon>Actinomycetes</taxon>
        <taxon>Streptosporangiales</taxon>
        <taxon>Streptosporangiaceae</taxon>
        <taxon>Nonomuraea</taxon>
    </lineage>
</organism>